<sequence length="1027" mass="113532">MKVLQEKEFAEILNRAGEWQCWQTGIELRYADTQLLLLREMLPMLGYHPCSYRDFRMLVGLTFEESAWTPLDLAETAILEVFLPSQSVVLRRNQPASDRIGSAVLDPNPACVTKLLAAVVDHIDTLLEDWYPTLGTRFMHTSEGKLLVTRVIPCPQCLDTCIEDHARLDPLGNDLASKLLHQGGRGASRRSQSVSPSRLLQRISWDSYASDRDSGMGDSQKASEEGAWNRCRSPRDRSSASQDIQPSPVYCFTVESCILSTFSTSSSVICPVHKNLSLRHLAPDLVFLDLGDQYLIHPEAMKRGRLLGRGAFGFVFQGTCLSKRVSGNTPLDVALKMLQPVSPGSVAPPADLLAYKAAESKWDREPLQYACKAYTTARQELQILSSLRHPHIVSLVGMTAKPLALVLELAPLGALDARLKDYRRSGAKVHPIVVQILIIQIGRALEYLHQQHIIYRDLKSENVLVWALPVPTEEVEPGRWMARIHAKLGDYGISRSTLPTGSKGFGGTEGFMAPEILRFNGEEEYNEKVDCFSFGMWMYELVSLRQPFEGFESVKETMLEGGRPPLTLRRNQCDSGSEGVGHPCNRSYDIEESCIRKRMEVKAKLSRALKNLTVFRGEKGIISGNQEGSGRIRCPSSRPSAAHIVSVASAPEFLRLIDVVSLETQKAILCATVTEPGGHKTELWLSRCGCALDILSCDESENCWKSYHGLPGIPETVTAMSAISSDSIWTGDLRGTLRSYSVLDFSLQFQYTLESDAPEPSPVRHIVALPSMTRVAIALANGRLFICDPSVCPAGNVREEGTFLLTELAGPSASMFAVATRLLEPGSCELWCGQSEGLLSVFTLRGGMVTAQDVAVHSDPLIDKLDVLQVTTWKEADYVWTYVYPGCLVYQWSCNDRRICGKLDCSKLVPCSESLASIAIDEHLSPGRCQVTSLCIMERELYVGTTWGCVIVADAGSMTPLTVFRPYEEDVRVIVPLGGSSSCLLATVGKGYRNLISRYAGASSLDPSLNRDIYAIIWQTSHWLQEF</sequence>
<dbReference type="SMART" id="SM00220">
    <property type="entry name" value="S_TKc"/>
    <property type="match status" value="1"/>
</dbReference>
<feature type="binding site" evidence="3">
    <location>
        <position position="336"/>
    </location>
    <ligand>
        <name>ATP</name>
        <dbReference type="ChEBI" id="CHEBI:30616"/>
    </ligand>
</feature>
<dbReference type="PROSITE" id="PS00107">
    <property type="entry name" value="PROTEIN_KINASE_ATP"/>
    <property type="match status" value="1"/>
</dbReference>
<dbReference type="EMBL" id="CAJPEV010001047">
    <property type="protein sequence ID" value="CAG0890372.1"/>
    <property type="molecule type" value="Genomic_DNA"/>
</dbReference>
<dbReference type="InterPro" id="IPR011009">
    <property type="entry name" value="Kinase-like_dom_sf"/>
</dbReference>
<keyword evidence="7" id="KW-1185">Reference proteome</keyword>
<reference evidence="6" key="1">
    <citation type="submission" date="2020-11" db="EMBL/GenBank/DDBJ databases">
        <authorList>
            <person name="Tran Van P."/>
        </authorList>
    </citation>
    <scope>NUCLEOTIDE SEQUENCE</scope>
</reference>
<evidence type="ECO:0000256" key="3">
    <source>
        <dbReference type="PROSITE-ProRule" id="PRU10141"/>
    </source>
</evidence>
<proteinExistence type="predicted"/>
<evidence type="ECO:0000259" key="5">
    <source>
        <dbReference type="PROSITE" id="PS50011"/>
    </source>
</evidence>
<dbReference type="InterPro" id="IPR000719">
    <property type="entry name" value="Prot_kinase_dom"/>
</dbReference>
<evidence type="ECO:0000256" key="4">
    <source>
        <dbReference type="SAM" id="MobiDB-lite"/>
    </source>
</evidence>
<name>A0A7R8XF62_9CRUS</name>
<evidence type="ECO:0000313" key="6">
    <source>
        <dbReference type="EMBL" id="CAD7246130.1"/>
    </source>
</evidence>
<evidence type="ECO:0000313" key="7">
    <source>
        <dbReference type="Proteomes" id="UP000677054"/>
    </source>
</evidence>
<dbReference type="Pfam" id="PF00069">
    <property type="entry name" value="Pkinase"/>
    <property type="match status" value="1"/>
</dbReference>
<protein>
    <recommendedName>
        <fullName evidence="5">Protein kinase domain-containing protein</fullName>
    </recommendedName>
</protein>
<dbReference type="GO" id="GO:0004672">
    <property type="term" value="F:protein kinase activity"/>
    <property type="evidence" value="ECO:0007669"/>
    <property type="project" value="InterPro"/>
</dbReference>
<dbReference type="Proteomes" id="UP000677054">
    <property type="component" value="Unassembled WGS sequence"/>
</dbReference>
<feature type="region of interest" description="Disordered" evidence="4">
    <location>
        <begin position="209"/>
        <end position="244"/>
    </location>
</feature>
<evidence type="ECO:0000256" key="2">
    <source>
        <dbReference type="ARBA" id="ARBA00022840"/>
    </source>
</evidence>
<dbReference type="Pfam" id="PF23748">
    <property type="entry name" value="Beta-prop_LRRK2"/>
    <property type="match status" value="1"/>
</dbReference>
<dbReference type="PROSITE" id="PS00108">
    <property type="entry name" value="PROTEIN_KINASE_ST"/>
    <property type="match status" value="1"/>
</dbReference>
<dbReference type="PANTHER" id="PTHR23257:SF958">
    <property type="entry name" value="SERINE_THREONINE-PROTEIN KINASE WNK4"/>
    <property type="match status" value="1"/>
</dbReference>
<dbReference type="GO" id="GO:0007165">
    <property type="term" value="P:signal transduction"/>
    <property type="evidence" value="ECO:0007669"/>
    <property type="project" value="TreeGrafter"/>
</dbReference>
<dbReference type="OrthoDB" id="10252328at2759"/>
<accession>A0A7R8XF62</accession>
<feature type="domain" description="Protein kinase" evidence="5">
    <location>
        <begin position="301"/>
        <end position="615"/>
    </location>
</feature>
<dbReference type="AlphaFoldDB" id="A0A7R8XF62"/>
<dbReference type="InterPro" id="IPR017441">
    <property type="entry name" value="Protein_kinase_ATP_BS"/>
</dbReference>
<dbReference type="InterPro" id="IPR056602">
    <property type="entry name" value="Beta-prop_LRRK2"/>
</dbReference>
<dbReference type="GO" id="GO:0005737">
    <property type="term" value="C:cytoplasm"/>
    <property type="evidence" value="ECO:0007669"/>
    <property type="project" value="TreeGrafter"/>
</dbReference>
<keyword evidence="1 3" id="KW-0547">Nucleotide-binding</keyword>
<dbReference type="GO" id="GO:0005524">
    <property type="term" value="F:ATP binding"/>
    <property type="evidence" value="ECO:0007669"/>
    <property type="project" value="UniProtKB-UniRule"/>
</dbReference>
<dbReference type="InterPro" id="IPR036322">
    <property type="entry name" value="WD40_repeat_dom_sf"/>
</dbReference>
<evidence type="ECO:0000256" key="1">
    <source>
        <dbReference type="ARBA" id="ARBA00022741"/>
    </source>
</evidence>
<dbReference type="Gene3D" id="1.10.510.10">
    <property type="entry name" value="Transferase(Phosphotransferase) domain 1"/>
    <property type="match status" value="1"/>
</dbReference>
<dbReference type="EMBL" id="LR900564">
    <property type="protein sequence ID" value="CAD7246130.1"/>
    <property type="molecule type" value="Genomic_DNA"/>
</dbReference>
<dbReference type="SUPFAM" id="SSF50978">
    <property type="entry name" value="WD40 repeat-like"/>
    <property type="match status" value="1"/>
</dbReference>
<organism evidence="6">
    <name type="scientific">Darwinula stevensoni</name>
    <dbReference type="NCBI Taxonomy" id="69355"/>
    <lineage>
        <taxon>Eukaryota</taxon>
        <taxon>Metazoa</taxon>
        <taxon>Ecdysozoa</taxon>
        <taxon>Arthropoda</taxon>
        <taxon>Crustacea</taxon>
        <taxon>Oligostraca</taxon>
        <taxon>Ostracoda</taxon>
        <taxon>Podocopa</taxon>
        <taxon>Podocopida</taxon>
        <taxon>Darwinulocopina</taxon>
        <taxon>Darwinuloidea</taxon>
        <taxon>Darwinulidae</taxon>
        <taxon>Darwinula</taxon>
    </lineage>
</organism>
<keyword evidence="2 3" id="KW-0067">ATP-binding</keyword>
<dbReference type="SUPFAM" id="SSF56112">
    <property type="entry name" value="Protein kinase-like (PK-like)"/>
    <property type="match status" value="1"/>
</dbReference>
<dbReference type="InterPro" id="IPR008271">
    <property type="entry name" value="Ser/Thr_kinase_AS"/>
</dbReference>
<gene>
    <name evidence="6" type="ORF">DSTB1V02_LOCUS5987</name>
</gene>
<dbReference type="PROSITE" id="PS50011">
    <property type="entry name" value="PROTEIN_KINASE_DOM"/>
    <property type="match status" value="1"/>
</dbReference>
<dbReference type="PANTHER" id="PTHR23257">
    <property type="entry name" value="SERINE-THREONINE PROTEIN KINASE"/>
    <property type="match status" value="1"/>
</dbReference>
<dbReference type="InterPro" id="IPR050167">
    <property type="entry name" value="Ser_Thr_protein_kinase"/>
</dbReference>